<dbReference type="PROSITE" id="PS00041">
    <property type="entry name" value="HTH_ARAC_FAMILY_1"/>
    <property type="match status" value="1"/>
</dbReference>
<dbReference type="InterPro" id="IPR018062">
    <property type="entry name" value="HTH_AraC-typ_CS"/>
</dbReference>
<comment type="caution">
    <text evidence="5">The sequence shown here is derived from an EMBL/GenBank/DDBJ whole genome shotgun (WGS) entry which is preliminary data.</text>
</comment>
<dbReference type="SUPFAM" id="SSF51182">
    <property type="entry name" value="RmlC-like cupins"/>
    <property type="match status" value="1"/>
</dbReference>
<dbReference type="EMBL" id="BAAAQK010000024">
    <property type="protein sequence ID" value="GAA1869541.1"/>
    <property type="molecule type" value="Genomic_DNA"/>
</dbReference>
<keyword evidence="1" id="KW-0805">Transcription regulation</keyword>
<accession>A0ABN2NIL4</accession>
<keyword evidence="2" id="KW-0238">DNA-binding</keyword>
<dbReference type="PROSITE" id="PS01124">
    <property type="entry name" value="HTH_ARAC_FAMILY_2"/>
    <property type="match status" value="1"/>
</dbReference>
<dbReference type="Proteomes" id="UP001500449">
    <property type="component" value="Unassembled WGS sequence"/>
</dbReference>
<evidence type="ECO:0000313" key="5">
    <source>
        <dbReference type="EMBL" id="GAA1869541.1"/>
    </source>
</evidence>
<dbReference type="Gene3D" id="1.10.10.60">
    <property type="entry name" value="Homeodomain-like"/>
    <property type="match status" value="1"/>
</dbReference>
<reference evidence="5 6" key="1">
    <citation type="journal article" date="2019" name="Int. J. Syst. Evol. Microbiol.">
        <title>The Global Catalogue of Microorganisms (GCM) 10K type strain sequencing project: providing services to taxonomists for standard genome sequencing and annotation.</title>
        <authorList>
            <consortium name="The Broad Institute Genomics Platform"/>
            <consortium name="The Broad Institute Genome Sequencing Center for Infectious Disease"/>
            <person name="Wu L."/>
            <person name="Ma J."/>
        </authorList>
    </citation>
    <scope>NUCLEOTIDE SEQUENCE [LARGE SCALE GENOMIC DNA]</scope>
    <source>
        <strain evidence="5 6">JCM 16009</strain>
    </source>
</reference>
<evidence type="ECO:0000256" key="2">
    <source>
        <dbReference type="ARBA" id="ARBA00023125"/>
    </source>
</evidence>
<evidence type="ECO:0000256" key="1">
    <source>
        <dbReference type="ARBA" id="ARBA00023015"/>
    </source>
</evidence>
<proteinExistence type="predicted"/>
<dbReference type="Pfam" id="PF12833">
    <property type="entry name" value="HTH_18"/>
    <property type="match status" value="1"/>
</dbReference>
<evidence type="ECO:0000313" key="6">
    <source>
        <dbReference type="Proteomes" id="UP001500449"/>
    </source>
</evidence>
<dbReference type="CDD" id="cd06124">
    <property type="entry name" value="cupin_NimR-like_N"/>
    <property type="match status" value="1"/>
</dbReference>
<dbReference type="SUPFAM" id="SSF46689">
    <property type="entry name" value="Homeodomain-like"/>
    <property type="match status" value="2"/>
</dbReference>
<dbReference type="InterPro" id="IPR009057">
    <property type="entry name" value="Homeodomain-like_sf"/>
</dbReference>
<dbReference type="SMART" id="SM00342">
    <property type="entry name" value="HTH_ARAC"/>
    <property type="match status" value="1"/>
</dbReference>
<dbReference type="PANTHER" id="PTHR11019">
    <property type="entry name" value="HTH-TYPE TRANSCRIPTIONAL REGULATOR NIMR"/>
    <property type="match status" value="1"/>
</dbReference>
<keyword evidence="6" id="KW-1185">Reference proteome</keyword>
<sequence length="237" mass="25556">MVNFELGRGQFYPDHEHPVHQLAWSPTGVLTVRSGVRSWVLPSNLGLFIPAGLRHSTGAQRATTMLAPYLDPARCALDWAEPTVVRIGALARALIEYLADRELPDARRQPAEQVLSDVLAPVGVATIDVRGPADPRAAEVAKALAADPADDRSLEAWGRKVGASVRTLTRAFAVEPGTSFTRYRTQVRLRAALSLLADGVPVGTVAHRVGYRSPSAFIAAFRRQTGVAPGGYFTEPE</sequence>
<evidence type="ECO:0000259" key="4">
    <source>
        <dbReference type="PROSITE" id="PS01124"/>
    </source>
</evidence>
<name>A0ABN2NIL4_9PSEU</name>
<dbReference type="InterPro" id="IPR011051">
    <property type="entry name" value="RmlC_Cupin_sf"/>
</dbReference>
<dbReference type="InterPro" id="IPR018060">
    <property type="entry name" value="HTH_AraC"/>
</dbReference>
<evidence type="ECO:0000256" key="3">
    <source>
        <dbReference type="ARBA" id="ARBA00023163"/>
    </source>
</evidence>
<dbReference type="PANTHER" id="PTHR11019:SF199">
    <property type="entry name" value="HTH-TYPE TRANSCRIPTIONAL REGULATOR NIMR"/>
    <property type="match status" value="1"/>
</dbReference>
<protein>
    <submittedName>
        <fullName evidence="5">Helix-turn-helix transcriptional regulator</fullName>
    </submittedName>
</protein>
<feature type="domain" description="HTH araC/xylS-type" evidence="4">
    <location>
        <begin position="138"/>
        <end position="235"/>
    </location>
</feature>
<organism evidence="5 6">
    <name type="scientific">Pseudonocardia ailaonensis</name>
    <dbReference type="NCBI Taxonomy" id="367279"/>
    <lineage>
        <taxon>Bacteria</taxon>
        <taxon>Bacillati</taxon>
        <taxon>Actinomycetota</taxon>
        <taxon>Actinomycetes</taxon>
        <taxon>Pseudonocardiales</taxon>
        <taxon>Pseudonocardiaceae</taxon>
        <taxon>Pseudonocardia</taxon>
    </lineage>
</organism>
<gene>
    <name evidence="5" type="ORF">GCM10009836_57660</name>
</gene>
<keyword evidence="3" id="KW-0804">Transcription</keyword>